<name>A0ABU7KH22_9ACTN</name>
<feature type="transmembrane region" description="Helical" evidence="2">
    <location>
        <begin position="100"/>
        <end position="121"/>
    </location>
</feature>
<reference evidence="3 4" key="1">
    <citation type="submission" date="2023-08" db="EMBL/GenBank/DDBJ databases">
        <authorList>
            <person name="Girao M."/>
            <person name="Carvalho M.F."/>
        </authorList>
    </citation>
    <scope>NUCLEOTIDE SEQUENCE [LARGE SCALE GENOMIC DNA]</scope>
    <source>
        <strain evidence="3 4">CT-R113</strain>
    </source>
</reference>
<evidence type="ECO:0000256" key="1">
    <source>
        <dbReference type="SAM" id="MobiDB-lite"/>
    </source>
</evidence>
<feature type="transmembrane region" description="Helical" evidence="2">
    <location>
        <begin position="78"/>
        <end position="94"/>
    </location>
</feature>
<comment type="caution">
    <text evidence="3">The sequence shown here is derived from an EMBL/GenBank/DDBJ whole genome shotgun (WGS) entry which is preliminary data.</text>
</comment>
<accession>A0ABU7KH22</accession>
<keyword evidence="2" id="KW-0812">Transmembrane</keyword>
<keyword evidence="2" id="KW-1133">Transmembrane helix</keyword>
<evidence type="ECO:0000313" key="3">
    <source>
        <dbReference type="EMBL" id="MEE2041302.1"/>
    </source>
</evidence>
<evidence type="ECO:0000256" key="2">
    <source>
        <dbReference type="SAM" id="Phobius"/>
    </source>
</evidence>
<sequence length="168" mass="17628">MFLRLLRRAGAAWLGWRRRRPFAGGLLMILSGAVMASLVAMPVELMIQTGVGGVSSLMFGGMLVVLGLVTWFTPNQHVVTGALAGFLGLGALVLSNLGGLVVGTLLALAGGGLAFAWRPVARPPRRRRRRRGRHSPDAAPAPAGERSAVGPVPDAPQDPPRTVPLSDQ</sequence>
<proteinExistence type="predicted"/>
<feature type="compositionally biased region" description="Basic residues" evidence="1">
    <location>
        <begin position="124"/>
        <end position="133"/>
    </location>
</feature>
<organism evidence="3 4">
    <name type="scientific">Nocardiopsis codii</name>
    <dbReference type="NCBI Taxonomy" id="3065942"/>
    <lineage>
        <taxon>Bacteria</taxon>
        <taxon>Bacillati</taxon>
        <taxon>Actinomycetota</taxon>
        <taxon>Actinomycetes</taxon>
        <taxon>Streptosporangiales</taxon>
        <taxon>Nocardiopsidaceae</taxon>
        <taxon>Nocardiopsis</taxon>
    </lineage>
</organism>
<dbReference type="EMBL" id="JAUZMY010000046">
    <property type="protein sequence ID" value="MEE2041302.1"/>
    <property type="molecule type" value="Genomic_DNA"/>
</dbReference>
<protein>
    <submittedName>
        <fullName evidence="3">DUF6114 domain-containing protein</fullName>
    </submittedName>
</protein>
<feature type="transmembrane region" description="Helical" evidence="2">
    <location>
        <begin position="47"/>
        <end position="71"/>
    </location>
</feature>
<dbReference type="Proteomes" id="UP001356095">
    <property type="component" value="Unassembled WGS sequence"/>
</dbReference>
<feature type="compositionally biased region" description="Pro residues" evidence="1">
    <location>
        <begin position="153"/>
        <end position="162"/>
    </location>
</feature>
<dbReference type="RefSeq" id="WP_330095063.1">
    <property type="nucleotide sequence ID" value="NZ_JAUZMY010000046.1"/>
</dbReference>
<dbReference type="Pfam" id="PF19609">
    <property type="entry name" value="DUF6114"/>
    <property type="match status" value="1"/>
</dbReference>
<feature type="transmembrane region" description="Helical" evidence="2">
    <location>
        <begin position="21"/>
        <end position="41"/>
    </location>
</feature>
<dbReference type="InterPro" id="IPR046096">
    <property type="entry name" value="DUF6114"/>
</dbReference>
<evidence type="ECO:0000313" key="4">
    <source>
        <dbReference type="Proteomes" id="UP001356095"/>
    </source>
</evidence>
<keyword evidence="4" id="KW-1185">Reference proteome</keyword>
<keyword evidence="2" id="KW-0472">Membrane</keyword>
<gene>
    <name evidence="3" type="ORF">Q8791_29160</name>
</gene>
<feature type="region of interest" description="Disordered" evidence="1">
    <location>
        <begin position="124"/>
        <end position="168"/>
    </location>
</feature>